<dbReference type="Proteomes" id="UP001157114">
    <property type="component" value="Unassembled WGS sequence"/>
</dbReference>
<organism evidence="5 6">
    <name type="scientific">Paenibacillus glycanilyticus</name>
    <dbReference type="NCBI Taxonomy" id="126569"/>
    <lineage>
        <taxon>Bacteria</taxon>
        <taxon>Bacillati</taxon>
        <taxon>Bacillota</taxon>
        <taxon>Bacilli</taxon>
        <taxon>Bacillales</taxon>
        <taxon>Paenibacillaceae</taxon>
        <taxon>Paenibacillus</taxon>
    </lineage>
</organism>
<dbReference type="PANTHER" id="PTHR22916:SF51">
    <property type="entry name" value="GLYCOSYLTRANSFERASE EPSH-RELATED"/>
    <property type="match status" value="1"/>
</dbReference>
<dbReference type="InterPro" id="IPR029044">
    <property type="entry name" value="Nucleotide-diphossugar_trans"/>
</dbReference>
<dbReference type="InterPro" id="IPR001173">
    <property type="entry name" value="Glyco_trans_2-like"/>
</dbReference>
<feature type="domain" description="Glycosyltransferase 2-like" evidence="4">
    <location>
        <begin position="5"/>
        <end position="137"/>
    </location>
</feature>
<reference evidence="5 6" key="1">
    <citation type="submission" date="2023-03" db="EMBL/GenBank/DDBJ databases">
        <title>Draft genome sequence of the bacteria which degrade cell wall of Tricholomamatutake.</title>
        <authorList>
            <person name="Konishi Y."/>
            <person name="Fukuta Y."/>
            <person name="Shirasaka N."/>
        </authorList>
    </citation>
    <scope>NUCLEOTIDE SEQUENCE [LARGE SCALE GENOMIC DNA]</scope>
    <source>
        <strain evidence="6">mu1</strain>
    </source>
</reference>
<comment type="caution">
    <text evidence="5">The sequence shown here is derived from an EMBL/GenBank/DDBJ whole genome shotgun (WGS) entry which is preliminary data.</text>
</comment>
<keyword evidence="6" id="KW-1185">Reference proteome</keyword>
<dbReference type="Gene3D" id="3.90.550.10">
    <property type="entry name" value="Spore Coat Polysaccharide Biosynthesis Protein SpsA, Chain A"/>
    <property type="match status" value="1"/>
</dbReference>
<evidence type="ECO:0000259" key="4">
    <source>
        <dbReference type="Pfam" id="PF00535"/>
    </source>
</evidence>
<comment type="similarity">
    <text evidence="1">Belongs to the glycosyltransferase 2 family.</text>
</comment>
<dbReference type="EMBL" id="BSSQ01000018">
    <property type="protein sequence ID" value="GLX70389.1"/>
    <property type="molecule type" value="Genomic_DNA"/>
</dbReference>
<evidence type="ECO:0000313" key="5">
    <source>
        <dbReference type="EMBL" id="GLX70389.1"/>
    </source>
</evidence>
<evidence type="ECO:0000256" key="1">
    <source>
        <dbReference type="ARBA" id="ARBA00006739"/>
    </source>
</evidence>
<dbReference type="CDD" id="cd00761">
    <property type="entry name" value="Glyco_tranf_GTA_type"/>
    <property type="match status" value="1"/>
</dbReference>
<evidence type="ECO:0000313" key="6">
    <source>
        <dbReference type="Proteomes" id="UP001157114"/>
    </source>
</evidence>
<sequence>MKKVSIVVPTYNVEEYIDDFVRSLESMTVQLKDLEVIIVNDGSTDNSRAKLDRYMPDDECIKVVHLEKASGAAGYPRNVGIARATGTYITFMDPDDLYLADGIEKLLTAMERTGSDVVMGTFELFNSQKTWEHELFQYQLTHAKMNIRIEEYPLLLRAPNNMALKLYRTDFVRDSELSFPVGVAAQDAVFTAESFFQAEKITFIPEKIFKYRIRDNTSNLSVTQSRNLKYFQDFMYIRTILMDTYKKYNKVDYFHNTYTRDLNWLLHQIERSSHSDSMSRMLVLQTVLPFIQLSKSNDISAMAAQRKELAYLIAGEEFCDALQFIDHIMLNKKVNETA</sequence>
<evidence type="ECO:0000256" key="2">
    <source>
        <dbReference type="ARBA" id="ARBA00022676"/>
    </source>
</evidence>
<keyword evidence="2" id="KW-0328">Glycosyltransferase</keyword>
<name>A0ABQ6GHI5_9BACL</name>
<keyword evidence="3" id="KW-0808">Transferase</keyword>
<dbReference type="PANTHER" id="PTHR22916">
    <property type="entry name" value="GLYCOSYLTRANSFERASE"/>
    <property type="match status" value="1"/>
</dbReference>
<evidence type="ECO:0000256" key="3">
    <source>
        <dbReference type="ARBA" id="ARBA00022679"/>
    </source>
</evidence>
<dbReference type="RefSeq" id="WP_284241150.1">
    <property type="nucleotide sequence ID" value="NZ_BSSQ01000018.1"/>
</dbReference>
<dbReference type="Pfam" id="PF00535">
    <property type="entry name" value="Glycos_transf_2"/>
    <property type="match status" value="1"/>
</dbReference>
<gene>
    <name evidence="5" type="ORF">MU1_47350</name>
</gene>
<accession>A0ABQ6GHI5</accession>
<proteinExistence type="inferred from homology"/>
<protein>
    <recommendedName>
        <fullName evidence="4">Glycosyltransferase 2-like domain-containing protein</fullName>
    </recommendedName>
</protein>
<dbReference type="SUPFAM" id="SSF53448">
    <property type="entry name" value="Nucleotide-diphospho-sugar transferases"/>
    <property type="match status" value="1"/>
</dbReference>